<organism evidence="9 10">
    <name type="scientific">Nostocoides australiense Ben110</name>
    <dbReference type="NCBI Taxonomy" id="1193182"/>
    <lineage>
        <taxon>Bacteria</taxon>
        <taxon>Bacillati</taxon>
        <taxon>Actinomycetota</taxon>
        <taxon>Actinomycetes</taxon>
        <taxon>Micrococcales</taxon>
        <taxon>Intrasporangiaceae</taxon>
        <taxon>Nostocoides</taxon>
    </lineage>
</organism>
<dbReference type="EMBL" id="CAJA01000257">
    <property type="protein sequence ID" value="CCH73803.1"/>
    <property type="molecule type" value="Genomic_DNA"/>
</dbReference>
<keyword evidence="10" id="KW-1185">Reference proteome</keyword>
<dbReference type="STRING" id="1193182.BN11_330012"/>
<dbReference type="RefSeq" id="WP_048694557.1">
    <property type="nucleotide sequence ID" value="NZ_HG764815.1"/>
</dbReference>
<dbReference type="PANTHER" id="PTHR30193:SF37">
    <property type="entry name" value="INNER MEMBRANE ABC TRANSPORTER PERMEASE PROTEIN YCJO"/>
    <property type="match status" value="1"/>
</dbReference>
<dbReference type="CDD" id="cd06261">
    <property type="entry name" value="TM_PBP2"/>
    <property type="match status" value="1"/>
</dbReference>
<proteinExistence type="inferred from homology"/>
<dbReference type="Gene3D" id="1.10.3720.10">
    <property type="entry name" value="MetI-like"/>
    <property type="match status" value="1"/>
</dbReference>
<feature type="transmembrane region" description="Helical" evidence="7">
    <location>
        <begin position="72"/>
        <end position="93"/>
    </location>
</feature>
<gene>
    <name evidence="9" type="primary">frlN</name>
    <name evidence="9" type="ORF">BN11_330012</name>
</gene>
<comment type="similarity">
    <text evidence="7">Belongs to the binding-protein-dependent transport system permease family.</text>
</comment>
<evidence type="ECO:0000256" key="4">
    <source>
        <dbReference type="ARBA" id="ARBA00022692"/>
    </source>
</evidence>
<evidence type="ECO:0000256" key="2">
    <source>
        <dbReference type="ARBA" id="ARBA00022448"/>
    </source>
</evidence>
<evidence type="ECO:0000313" key="10">
    <source>
        <dbReference type="Proteomes" id="UP000035763"/>
    </source>
</evidence>
<dbReference type="AlphaFoldDB" id="W6JW70"/>
<feature type="domain" description="ABC transmembrane type-1" evidence="8">
    <location>
        <begin position="68"/>
        <end position="284"/>
    </location>
</feature>
<dbReference type="GO" id="GO:0005886">
    <property type="term" value="C:plasma membrane"/>
    <property type="evidence" value="ECO:0007669"/>
    <property type="project" value="UniProtKB-SubCell"/>
</dbReference>
<dbReference type="PANTHER" id="PTHR30193">
    <property type="entry name" value="ABC TRANSPORTER PERMEASE PROTEIN"/>
    <property type="match status" value="1"/>
</dbReference>
<feature type="transmembrane region" description="Helical" evidence="7">
    <location>
        <begin position="158"/>
        <end position="182"/>
    </location>
</feature>
<dbReference type="InterPro" id="IPR051393">
    <property type="entry name" value="ABC_transporter_permease"/>
</dbReference>
<keyword evidence="3" id="KW-1003">Cell membrane</keyword>
<evidence type="ECO:0000256" key="6">
    <source>
        <dbReference type="ARBA" id="ARBA00023136"/>
    </source>
</evidence>
<sequence>MASTTTRLRGLVWVVPALALLGIFVYYPIVENIRLSFYSWNAFSPNPVFVGLQNYTDAAADPIFWRSLRNNIAYAVVSLICQVGFSLCLAAVLEEFVHQKLRGVLRVIYFIPAVISITVSGILFSFIYNPQFGLLNRLLGAMGLERFQHAWLGEQKTAIWSIIGMSQWQSIGYTAVLFVVAIQRIPRELYEAAKVDGAGAVRSFFSVTIPMVREMTTLLIILTVSGAFLVFNEVMVMTAGGPSDSSQVLGTWLYRNAFLADNMGYASAIATVIFVLTFAFAILQILVSRRRRVEI</sequence>
<evidence type="ECO:0000256" key="3">
    <source>
        <dbReference type="ARBA" id="ARBA00022475"/>
    </source>
</evidence>
<dbReference type="Pfam" id="PF00528">
    <property type="entry name" value="BPD_transp_1"/>
    <property type="match status" value="1"/>
</dbReference>
<dbReference type="SUPFAM" id="SSF161098">
    <property type="entry name" value="MetI-like"/>
    <property type="match status" value="1"/>
</dbReference>
<dbReference type="Proteomes" id="UP000035763">
    <property type="component" value="Unassembled WGS sequence"/>
</dbReference>
<keyword evidence="2 7" id="KW-0813">Transport</keyword>
<protein>
    <submittedName>
        <fullName evidence="9">Fructose-amino acid permease</fullName>
    </submittedName>
</protein>
<feature type="transmembrane region" description="Helical" evidence="7">
    <location>
        <begin position="218"/>
        <end position="243"/>
    </location>
</feature>
<dbReference type="OrthoDB" id="9805974at2"/>
<reference evidence="9 10" key="1">
    <citation type="journal article" date="2013" name="ISME J.">
        <title>A metabolic model for members of the genus Tetrasphaera involved in enhanced biological phosphorus removal.</title>
        <authorList>
            <person name="Kristiansen R."/>
            <person name="Nguyen H.T.T."/>
            <person name="Saunders A.M."/>
            <person name="Nielsen J.L."/>
            <person name="Wimmer R."/>
            <person name="Le V.Q."/>
            <person name="McIlroy S.J."/>
            <person name="Petrovski S."/>
            <person name="Seviour R.J."/>
            <person name="Calteau A."/>
            <person name="Nielsen K.L."/>
            <person name="Nielsen P.H."/>
        </authorList>
    </citation>
    <scope>NUCLEOTIDE SEQUENCE [LARGE SCALE GENOMIC DNA]</scope>
    <source>
        <strain evidence="9 10">Ben110</strain>
    </source>
</reference>
<accession>W6JW70</accession>
<comment type="caution">
    <text evidence="9">The sequence shown here is derived from an EMBL/GenBank/DDBJ whole genome shotgun (WGS) entry which is preliminary data.</text>
</comment>
<evidence type="ECO:0000313" key="9">
    <source>
        <dbReference type="EMBL" id="CCH73803.1"/>
    </source>
</evidence>
<keyword evidence="4 7" id="KW-0812">Transmembrane</keyword>
<evidence type="ECO:0000259" key="8">
    <source>
        <dbReference type="PROSITE" id="PS50928"/>
    </source>
</evidence>
<name>W6JW70_9MICO</name>
<keyword evidence="6 7" id="KW-0472">Membrane</keyword>
<dbReference type="GO" id="GO:0055085">
    <property type="term" value="P:transmembrane transport"/>
    <property type="evidence" value="ECO:0007669"/>
    <property type="project" value="InterPro"/>
</dbReference>
<comment type="subcellular location">
    <subcellularLocation>
        <location evidence="1 7">Cell membrane</location>
        <topology evidence="1 7">Multi-pass membrane protein</topology>
    </subcellularLocation>
</comment>
<dbReference type="InterPro" id="IPR000515">
    <property type="entry name" value="MetI-like"/>
</dbReference>
<feature type="transmembrane region" description="Helical" evidence="7">
    <location>
        <begin position="263"/>
        <end position="287"/>
    </location>
</feature>
<keyword evidence="5 7" id="KW-1133">Transmembrane helix</keyword>
<dbReference type="InterPro" id="IPR035906">
    <property type="entry name" value="MetI-like_sf"/>
</dbReference>
<feature type="transmembrane region" description="Helical" evidence="7">
    <location>
        <begin position="12"/>
        <end position="30"/>
    </location>
</feature>
<evidence type="ECO:0000256" key="5">
    <source>
        <dbReference type="ARBA" id="ARBA00022989"/>
    </source>
</evidence>
<evidence type="ECO:0000256" key="7">
    <source>
        <dbReference type="RuleBase" id="RU363032"/>
    </source>
</evidence>
<feature type="transmembrane region" description="Helical" evidence="7">
    <location>
        <begin position="105"/>
        <end position="128"/>
    </location>
</feature>
<dbReference type="PROSITE" id="PS50928">
    <property type="entry name" value="ABC_TM1"/>
    <property type="match status" value="1"/>
</dbReference>
<evidence type="ECO:0000256" key="1">
    <source>
        <dbReference type="ARBA" id="ARBA00004651"/>
    </source>
</evidence>